<dbReference type="Proteomes" id="UP000252189">
    <property type="component" value="Unassembled WGS sequence"/>
</dbReference>
<sequence>MDLDRFAADRPDDDAPGDARVCVVAAQPDTFERCRAGLYPAPRSYDRTREPFDYMAFYRTAPVSALTHYARVVDRIEQRRGEPGPMNETDWQATIDPFTDERVVLVFSLDDLVPLDRPVENDVTGVRGAWYCTVDDLREADTLSTLADRAETT</sequence>
<dbReference type="AlphaFoldDB" id="A0A368N9D9"/>
<name>A0A368N9D9_9EURY</name>
<protein>
    <submittedName>
        <fullName evidence="1">Uncharacterized protein</fullName>
    </submittedName>
</protein>
<accession>A0A368N9D9</accession>
<keyword evidence="2" id="KW-1185">Reference proteome</keyword>
<evidence type="ECO:0000313" key="2">
    <source>
        <dbReference type="Proteomes" id="UP000252189"/>
    </source>
</evidence>
<dbReference type="RefSeq" id="WP_114448686.1">
    <property type="nucleotide sequence ID" value="NZ_QPHM01000001.1"/>
</dbReference>
<comment type="caution">
    <text evidence="1">The sequence shown here is derived from an EMBL/GenBank/DDBJ whole genome shotgun (WGS) entry which is preliminary data.</text>
</comment>
<gene>
    <name evidence="1" type="ORF">DU504_07385</name>
</gene>
<proteinExistence type="predicted"/>
<evidence type="ECO:0000313" key="1">
    <source>
        <dbReference type="EMBL" id="RCU47138.1"/>
    </source>
</evidence>
<reference evidence="1 2" key="1">
    <citation type="submission" date="2018-07" db="EMBL/GenBank/DDBJ databases">
        <title>Genome sequences of Haloplanus salinus JCM 18368T.</title>
        <authorList>
            <person name="Kim Y.B."/>
            <person name="Roh S.W."/>
        </authorList>
    </citation>
    <scope>NUCLEOTIDE SEQUENCE [LARGE SCALE GENOMIC DNA]</scope>
    <source>
        <strain evidence="1 2">JCM 18368</strain>
    </source>
</reference>
<dbReference type="EMBL" id="QPHM01000001">
    <property type="protein sequence ID" value="RCU47138.1"/>
    <property type="molecule type" value="Genomic_DNA"/>
</dbReference>
<dbReference type="OrthoDB" id="304527at2157"/>
<organism evidence="1 2">
    <name type="scientific">Haloplanus salinus</name>
    <dbReference type="NCBI Taxonomy" id="1126245"/>
    <lineage>
        <taxon>Archaea</taxon>
        <taxon>Methanobacteriati</taxon>
        <taxon>Methanobacteriota</taxon>
        <taxon>Stenosarchaea group</taxon>
        <taxon>Halobacteria</taxon>
        <taxon>Halobacteriales</taxon>
        <taxon>Haloferacaceae</taxon>
        <taxon>Haloplanus</taxon>
    </lineage>
</organism>